<protein>
    <recommendedName>
        <fullName evidence="5">Helix-hairpin-helix DNA-binding motif class 1 domain-containing protein</fullName>
    </recommendedName>
</protein>
<keyword evidence="2" id="KW-0227">DNA damage</keyword>
<dbReference type="GO" id="GO:0009379">
    <property type="term" value="C:Holliday junction helicase complex"/>
    <property type="evidence" value="ECO:0007669"/>
    <property type="project" value="InterPro"/>
</dbReference>
<dbReference type="AlphaFoldDB" id="A0A382UZJ5"/>
<dbReference type="GO" id="GO:0005524">
    <property type="term" value="F:ATP binding"/>
    <property type="evidence" value="ECO:0007669"/>
    <property type="project" value="InterPro"/>
</dbReference>
<dbReference type="InterPro" id="IPR011114">
    <property type="entry name" value="RuvA_C"/>
</dbReference>
<keyword evidence="1" id="KW-0963">Cytoplasm</keyword>
<evidence type="ECO:0000259" key="5">
    <source>
        <dbReference type="SMART" id="SM00278"/>
    </source>
</evidence>
<keyword evidence="4" id="KW-0234">DNA repair</keyword>
<dbReference type="Pfam" id="PF14520">
    <property type="entry name" value="HHH_5"/>
    <property type="match status" value="1"/>
</dbReference>
<evidence type="ECO:0000256" key="1">
    <source>
        <dbReference type="ARBA" id="ARBA00022490"/>
    </source>
</evidence>
<name>A0A382UZJ5_9ZZZZ</name>
<sequence>VISRLKGSVLARRVDQIEVETASGVVYEVYVPLSVLRRIPEHLISEFEIYTLQVVRDDSIRLYGFLESKERELFKRLLGASGVGPKVALSMLSTYSCHRLIQALVEKDVVALTQVGGVGKKTAERIALELADKVEDLVDGSDLTSDSLESSSQEAVAALVALGYSFVDADIAVRSALDTDNISNTDELIRLALSRQ</sequence>
<dbReference type="SMART" id="SM00278">
    <property type="entry name" value="HhH1"/>
    <property type="match status" value="2"/>
</dbReference>
<evidence type="ECO:0000256" key="2">
    <source>
        <dbReference type="ARBA" id="ARBA00022763"/>
    </source>
</evidence>
<dbReference type="InterPro" id="IPR003583">
    <property type="entry name" value="Hlx-hairpin-Hlx_DNA-bd_motif"/>
</dbReference>
<proteinExistence type="inferred from homology"/>
<dbReference type="CDD" id="cd14332">
    <property type="entry name" value="UBA_RuvA_C"/>
    <property type="match status" value="1"/>
</dbReference>
<dbReference type="Gene3D" id="2.40.50.140">
    <property type="entry name" value="Nucleic acid-binding proteins"/>
    <property type="match status" value="1"/>
</dbReference>
<dbReference type="Pfam" id="PF07499">
    <property type="entry name" value="RuvA_C"/>
    <property type="match status" value="1"/>
</dbReference>
<dbReference type="SUPFAM" id="SSF50249">
    <property type="entry name" value="Nucleic acid-binding proteins"/>
    <property type="match status" value="1"/>
</dbReference>
<dbReference type="GO" id="GO:0009378">
    <property type="term" value="F:four-way junction helicase activity"/>
    <property type="evidence" value="ECO:0007669"/>
    <property type="project" value="InterPro"/>
</dbReference>
<dbReference type="NCBIfam" id="TIGR00084">
    <property type="entry name" value="ruvA"/>
    <property type="match status" value="1"/>
</dbReference>
<accession>A0A382UZJ5</accession>
<dbReference type="InterPro" id="IPR012340">
    <property type="entry name" value="NA-bd_OB-fold"/>
</dbReference>
<dbReference type="InterPro" id="IPR000085">
    <property type="entry name" value="RuvA"/>
</dbReference>
<dbReference type="InterPro" id="IPR010994">
    <property type="entry name" value="RuvA_2-like"/>
</dbReference>
<keyword evidence="3" id="KW-0238">DNA-binding</keyword>
<dbReference type="Gene3D" id="1.10.8.10">
    <property type="entry name" value="DNA helicase RuvA subunit, C-terminal domain"/>
    <property type="match status" value="1"/>
</dbReference>
<dbReference type="Pfam" id="PF01330">
    <property type="entry name" value="RuvA_N"/>
    <property type="match status" value="1"/>
</dbReference>
<feature type="domain" description="Helix-hairpin-helix DNA-binding motif class 1" evidence="5">
    <location>
        <begin position="110"/>
        <end position="129"/>
    </location>
</feature>
<dbReference type="EMBL" id="UINC01148013">
    <property type="protein sequence ID" value="SVD39663.1"/>
    <property type="molecule type" value="Genomic_DNA"/>
</dbReference>
<evidence type="ECO:0000256" key="4">
    <source>
        <dbReference type="ARBA" id="ARBA00023204"/>
    </source>
</evidence>
<feature type="non-terminal residue" evidence="6">
    <location>
        <position position="1"/>
    </location>
</feature>
<dbReference type="GO" id="GO:0003677">
    <property type="term" value="F:DNA binding"/>
    <property type="evidence" value="ECO:0007669"/>
    <property type="project" value="UniProtKB-KW"/>
</dbReference>
<dbReference type="HAMAP" id="MF_00031">
    <property type="entry name" value="DNA_HJ_migration_RuvA"/>
    <property type="match status" value="1"/>
</dbReference>
<gene>
    <name evidence="6" type="ORF">METZ01_LOCUS392517</name>
</gene>
<dbReference type="InterPro" id="IPR036267">
    <property type="entry name" value="RuvA_C_sf"/>
</dbReference>
<feature type="domain" description="Helix-hairpin-helix DNA-binding motif class 1" evidence="5">
    <location>
        <begin position="75"/>
        <end position="94"/>
    </location>
</feature>
<dbReference type="InterPro" id="IPR013849">
    <property type="entry name" value="DNA_helicase_Holl-junc_RuvA_I"/>
</dbReference>
<reference evidence="6" key="1">
    <citation type="submission" date="2018-05" db="EMBL/GenBank/DDBJ databases">
        <authorList>
            <person name="Lanie J.A."/>
            <person name="Ng W.-L."/>
            <person name="Kazmierczak K.M."/>
            <person name="Andrzejewski T.M."/>
            <person name="Davidsen T.M."/>
            <person name="Wayne K.J."/>
            <person name="Tettelin H."/>
            <person name="Glass J.I."/>
            <person name="Rusch D."/>
            <person name="Podicherti R."/>
            <person name="Tsui H.-C.T."/>
            <person name="Winkler M.E."/>
        </authorList>
    </citation>
    <scope>NUCLEOTIDE SEQUENCE</scope>
</reference>
<dbReference type="SUPFAM" id="SSF47781">
    <property type="entry name" value="RuvA domain 2-like"/>
    <property type="match status" value="1"/>
</dbReference>
<evidence type="ECO:0000313" key="6">
    <source>
        <dbReference type="EMBL" id="SVD39663.1"/>
    </source>
</evidence>
<dbReference type="GO" id="GO:0006310">
    <property type="term" value="P:DNA recombination"/>
    <property type="evidence" value="ECO:0007669"/>
    <property type="project" value="InterPro"/>
</dbReference>
<evidence type="ECO:0000256" key="3">
    <source>
        <dbReference type="ARBA" id="ARBA00023125"/>
    </source>
</evidence>
<dbReference type="Gene3D" id="1.10.150.20">
    <property type="entry name" value="5' to 3' exonuclease, C-terminal subdomain"/>
    <property type="match status" value="1"/>
</dbReference>
<dbReference type="SUPFAM" id="SSF46929">
    <property type="entry name" value="DNA helicase RuvA subunit, C-terminal domain"/>
    <property type="match status" value="1"/>
</dbReference>
<organism evidence="6">
    <name type="scientific">marine metagenome</name>
    <dbReference type="NCBI Taxonomy" id="408172"/>
    <lineage>
        <taxon>unclassified sequences</taxon>
        <taxon>metagenomes</taxon>
        <taxon>ecological metagenomes</taxon>
    </lineage>
</organism>
<dbReference type="GO" id="GO:0006281">
    <property type="term" value="P:DNA repair"/>
    <property type="evidence" value="ECO:0007669"/>
    <property type="project" value="UniProtKB-KW"/>
</dbReference>